<dbReference type="RefSeq" id="WP_144163633.1">
    <property type="nucleotide sequence ID" value="NZ_CAUPKR010000007.1"/>
</dbReference>
<name>A0ABS6GT24_9BACI</name>
<feature type="region of interest" description="Disordered" evidence="1">
    <location>
        <begin position="126"/>
        <end position="151"/>
    </location>
</feature>
<sequence length="192" mass="22218">MEVIVYPIEQWFCYYVIDELLKEGYEVYAYREIEAKDASEQINNQIEQLQLSFGRNAGFHLEEGEVKTTSPSSYGIFIEKMPESDLTQGILLSNRVDQVAGDQVTIISIEEVQISDDECFLPMDQTILRPEDPKKERDPNEGEGKKKNTETKMNIPARKLARWMIMHGMNDLMPQKAYLHGKDQLKSIYFLS</sequence>
<evidence type="ECO:0000256" key="1">
    <source>
        <dbReference type="SAM" id="MobiDB-lite"/>
    </source>
</evidence>
<dbReference type="EMBL" id="JAHLZF010000022">
    <property type="protein sequence ID" value="MBU6081804.1"/>
    <property type="molecule type" value="Genomic_DNA"/>
</dbReference>
<reference evidence="2 3" key="1">
    <citation type="journal article" date="2011" name="Int. J. Syst. Evol. Microbiol.">
        <title>Allobacillus halotolerans gen. nov., sp. nov. isolated from shrimp paste.</title>
        <authorList>
            <person name="Sheu S.Y."/>
            <person name="Arun A.B."/>
            <person name="Jiang S.R."/>
            <person name="Young C.C."/>
            <person name="Chen W.M."/>
        </authorList>
    </citation>
    <scope>NUCLEOTIDE SEQUENCE [LARGE SCALE GENOMIC DNA]</scope>
    <source>
        <strain evidence="2 3">LMG 24826</strain>
    </source>
</reference>
<accession>A0ABS6GT24</accession>
<protein>
    <submittedName>
        <fullName evidence="2">Uncharacterized protein</fullName>
    </submittedName>
</protein>
<organism evidence="2 3">
    <name type="scientific">Allobacillus halotolerans</name>
    <dbReference type="NCBI Taxonomy" id="570278"/>
    <lineage>
        <taxon>Bacteria</taxon>
        <taxon>Bacillati</taxon>
        <taxon>Bacillota</taxon>
        <taxon>Bacilli</taxon>
        <taxon>Bacillales</taxon>
        <taxon>Bacillaceae</taxon>
        <taxon>Allobacillus</taxon>
    </lineage>
</organism>
<keyword evidence="3" id="KW-1185">Reference proteome</keyword>
<evidence type="ECO:0000313" key="2">
    <source>
        <dbReference type="EMBL" id="MBU6081804.1"/>
    </source>
</evidence>
<evidence type="ECO:0000313" key="3">
    <source>
        <dbReference type="Proteomes" id="UP000812672"/>
    </source>
</evidence>
<feature type="compositionally biased region" description="Basic and acidic residues" evidence="1">
    <location>
        <begin position="129"/>
        <end position="150"/>
    </location>
</feature>
<proteinExistence type="predicted"/>
<dbReference type="Proteomes" id="UP000812672">
    <property type="component" value="Unassembled WGS sequence"/>
</dbReference>
<gene>
    <name evidence="2" type="ORF">KQ486_12345</name>
</gene>
<comment type="caution">
    <text evidence="2">The sequence shown here is derived from an EMBL/GenBank/DDBJ whole genome shotgun (WGS) entry which is preliminary data.</text>
</comment>